<comment type="subcellular location">
    <subcellularLocation>
        <location evidence="1 6">Secreted</location>
        <location evidence="1 6">Cell wall</location>
    </subcellularLocation>
</comment>
<dbReference type="EMBL" id="KZ302095">
    <property type="protein sequence ID" value="PFH47732.1"/>
    <property type="molecule type" value="Genomic_DNA"/>
</dbReference>
<organism evidence="7 8">
    <name type="scientific">Amanita thiersii Skay4041</name>
    <dbReference type="NCBI Taxonomy" id="703135"/>
    <lineage>
        <taxon>Eukaryota</taxon>
        <taxon>Fungi</taxon>
        <taxon>Dikarya</taxon>
        <taxon>Basidiomycota</taxon>
        <taxon>Agaricomycotina</taxon>
        <taxon>Agaricomycetes</taxon>
        <taxon>Agaricomycetidae</taxon>
        <taxon>Agaricales</taxon>
        <taxon>Pluteineae</taxon>
        <taxon>Amanitaceae</taxon>
        <taxon>Amanita</taxon>
    </lineage>
</organism>
<reference evidence="7 8" key="1">
    <citation type="submission" date="2014-02" db="EMBL/GenBank/DDBJ databases">
        <title>Transposable element dynamics among asymbiotic and ectomycorrhizal Amanita fungi.</title>
        <authorList>
            <consortium name="DOE Joint Genome Institute"/>
            <person name="Hess J."/>
            <person name="Skrede I."/>
            <person name="Wolfe B."/>
            <person name="LaButti K."/>
            <person name="Ohm R.A."/>
            <person name="Grigoriev I.V."/>
            <person name="Pringle A."/>
        </authorList>
    </citation>
    <scope>NUCLEOTIDE SEQUENCE [LARGE SCALE GENOMIC DNA]</scope>
    <source>
        <strain evidence="7 8">SKay4041</strain>
    </source>
</reference>
<dbReference type="AlphaFoldDB" id="A0A2A9NJ49"/>
<proteinExistence type="inferred from homology"/>
<keyword evidence="8" id="KW-1185">Reference proteome</keyword>
<feature type="chain" id="PRO_5013988345" description="Hydrophobin" evidence="6">
    <location>
        <begin position="21"/>
        <end position="143"/>
    </location>
</feature>
<keyword evidence="5 6" id="KW-1015">Disulfide bond</keyword>
<evidence type="ECO:0000256" key="2">
    <source>
        <dbReference type="ARBA" id="ARBA00010446"/>
    </source>
</evidence>
<keyword evidence="6" id="KW-0732">Signal</keyword>
<keyword evidence="3 6" id="KW-0134">Cell wall</keyword>
<protein>
    <recommendedName>
        <fullName evidence="6">Hydrophobin</fullName>
    </recommendedName>
</protein>
<feature type="signal peptide" evidence="6">
    <location>
        <begin position="1"/>
        <end position="20"/>
    </location>
</feature>
<comment type="similarity">
    <text evidence="2 6">Belongs to the fungal hydrophobin family.</text>
</comment>
<accession>A0A2A9NJ49</accession>
<dbReference type="InterPro" id="IPR001338">
    <property type="entry name" value="Class_I_Hydrophobin"/>
</dbReference>
<dbReference type="GO" id="GO:0005199">
    <property type="term" value="F:structural constituent of cell wall"/>
    <property type="evidence" value="ECO:0007669"/>
    <property type="project" value="InterPro"/>
</dbReference>
<dbReference type="Proteomes" id="UP000242287">
    <property type="component" value="Unassembled WGS sequence"/>
</dbReference>
<evidence type="ECO:0000256" key="6">
    <source>
        <dbReference type="RuleBase" id="RU365009"/>
    </source>
</evidence>
<evidence type="ECO:0000313" key="7">
    <source>
        <dbReference type="EMBL" id="PFH47732.1"/>
    </source>
</evidence>
<dbReference type="CDD" id="cd23507">
    <property type="entry name" value="hydrophobin_I"/>
    <property type="match status" value="1"/>
</dbReference>
<keyword evidence="4 6" id="KW-0964">Secreted</keyword>
<evidence type="ECO:0000313" key="8">
    <source>
        <dbReference type="Proteomes" id="UP000242287"/>
    </source>
</evidence>
<evidence type="ECO:0000256" key="4">
    <source>
        <dbReference type="ARBA" id="ARBA00022525"/>
    </source>
</evidence>
<sequence>MHTRIASLFFCLFFASFVAATAVRRDNPHNQQPTESCTTGSLQCCDSVQDSQNLSLSLTSLLGLLGIIVGDLTGLSPAPQLLSSAPAPVHAVLRLSAAPTLASTVLSPLAALRLTSERKLGSTNFTLDLFGVSVFSFLCLNSI</sequence>
<gene>
    <name evidence="7" type="ORF">AMATHDRAFT_6469</name>
</gene>
<evidence type="ECO:0000256" key="5">
    <source>
        <dbReference type="ARBA" id="ARBA00023157"/>
    </source>
</evidence>
<dbReference type="GO" id="GO:0009277">
    <property type="term" value="C:fungal-type cell wall"/>
    <property type="evidence" value="ECO:0007669"/>
    <property type="project" value="InterPro"/>
</dbReference>
<evidence type="ECO:0000256" key="1">
    <source>
        <dbReference type="ARBA" id="ARBA00004191"/>
    </source>
</evidence>
<dbReference type="Pfam" id="PF01185">
    <property type="entry name" value="Hydrophobin"/>
    <property type="match status" value="1"/>
</dbReference>
<name>A0A2A9NJ49_9AGAR</name>
<evidence type="ECO:0000256" key="3">
    <source>
        <dbReference type="ARBA" id="ARBA00022512"/>
    </source>
</evidence>